<evidence type="ECO:0000313" key="1">
    <source>
        <dbReference type="EMBL" id="SFG32271.1"/>
    </source>
</evidence>
<reference evidence="2" key="1">
    <citation type="submission" date="2016-10" db="EMBL/GenBank/DDBJ databases">
        <authorList>
            <person name="Varghese N."/>
            <person name="Submissions S."/>
        </authorList>
    </citation>
    <scope>NUCLEOTIDE SEQUENCE [LARGE SCALE GENOMIC DNA]</scope>
    <source>
        <strain evidence="2">DSM 20403</strain>
    </source>
</reference>
<dbReference type="AlphaFoldDB" id="A0A1I2R2W2"/>
<dbReference type="Proteomes" id="UP000182635">
    <property type="component" value="Unassembled WGS sequence"/>
</dbReference>
<dbReference type="EMBL" id="FOPI01000011">
    <property type="protein sequence ID" value="SFG32271.1"/>
    <property type="molecule type" value="Genomic_DNA"/>
</dbReference>
<evidence type="ECO:0000313" key="2">
    <source>
        <dbReference type="Proteomes" id="UP000182635"/>
    </source>
</evidence>
<protein>
    <submittedName>
        <fullName evidence="1">Uncharacterized protein</fullName>
    </submittedName>
</protein>
<sequence>MNFPIPFSVKLNVMSIEYQKEKEWLKKRRNRKMVFGFKFC</sequence>
<proteinExistence type="predicted"/>
<accession>A0A1I2R2W2</accession>
<organism evidence="1 2">
    <name type="scientific">Ligilactobacillus ruminis DSM 20403 = NBRC 102161</name>
    <dbReference type="NCBI Taxonomy" id="1423798"/>
    <lineage>
        <taxon>Bacteria</taxon>
        <taxon>Bacillati</taxon>
        <taxon>Bacillota</taxon>
        <taxon>Bacilli</taxon>
        <taxon>Lactobacillales</taxon>
        <taxon>Lactobacillaceae</taxon>
        <taxon>Ligilactobacillus</taxon>
    </lineage>
</organism>
<gene>
    <name evidence="1" type="ORF">SAMN02910432_00875</name>
</gene>
<name>A0A1I2R2W2_9LACO</name>